<geneLocation type="plasmid" evidence="1">
    <name>pCBMA213_1</name>
</geneLocation>
<accession>A0A343VRQ8</accession>
<keyword evidence="1" id="KW-0614">Plasmid</keyword>
<name>A0A343VRQ8_9MYCO</name>
<reference evidence="1" key="1">
    <citation type="journal article" date="2018" name="Front. Microbiol.">
        <title>Beyond the Limits: tRNA Array Units in Mycobacterium Genomes.</title>
        <authorList>
            <person name="Morgado S.M."/>
            <person name="Vicente A.C."/>
        </authorList>
    </citation>
    <scope>NUCLEOTIDE SEQUENCE</scope>
    <source>
        <strain evidence="1">CBMA 213</strain>
        <plasmid evidence="1">pCBMA213_1</plasmid>
    </source>
</reference>
<proteinExistence type="predicted"/>
<protein>
    <submittedName>
        <fullName evidence="1">Uncharacterized protein</fullName>
    </submittedName>
</protein>
<gene>
    <name evidence="1" type="ORF">B5P44_p00287</name>
</gene>
<sequence>MVSRSEVATAGTYAPIMTAETMGPSQLWQAAAKKNLRPLTTDQDDVAERLLLHLHYAIDWKTSWVADRIATYWTEVLPSRVRRATYQADSLESWWSIAARALGAHTPGDPDRRLELANLLAEDSELVLAVFHDKLLARIMRVQIIADAVGMRRNRTRSA</sequence>
<dbReference type="EMBL" id="MF600313">
    <property type="protein sequence ID" value="AVN58582.1"/>
    <property type="molecule type" value="Genomic_DNA"/>
</dbReference>
<organism evidence="1">
    <name type="scientific">Mycolicibacterium sp. CBMA 213</name>
    <dbReference type="NCBI Taxonomy" id="1968788"/>
    <lineage>
        <taxon>Bacteria</taxon>
        <taxon>Bacillati</taxon>
        <taxon>Actinomycetota</taxon>
        <taxon>Actinomycetes</taxon>
        <taxon>Mycobacteriales</taxon>
        <taxon>Mycobacteriaceae</taxon>
        <taxon>Mycolicibacterium</taxon>
    </lineage>
</organism>
<evidence type="ECO:0000313" key="1">
    <source>
        <dbReference type="EMBL" id="AVN58582.1"/>
    </source>
</evidence>
<dbReference type="AlphaFoldDB" id="A0A343VRQ8"/>